<dbReference type="EC" id="2.7.1.108" evidence="3"/>
<dbReference type="AlphaFoldDB" id="B6K6A3"/>
<name>B6K6A3_SCHJY</name>
<evidence type="ECO:0000256" key="2">
    <source>
        <dbReference type="ARBA" id="ARBA00010794"/>
    </source>
</evidence>
<dbReference type="STRING" id="402676.B6K6A3"/>
<dbReference type="GO" id="GO:0043048">
    <property type="term" value="P:dolichyl monophosphate biosynthetic process"/>
    <property type="evidence" value="ECO:0000318"/>
    <property type="project" value="GO_Central"/>
</dbReference>
<evidence type="ECO:0000256" key="6">
    <source>
        <dbReference type="ARBA" id="ARBA00022777"/>
    </source>
</evidence>
<protein>
    <recommendedName>
        <fullName evidence="3">dolichol kinase</fullName>
        <ecNumber evidence="3">2.7.1.108</ecNumber>
    </recommendedName>
</protein>
<evidence type="ECO:0000313" key="13">
    <source>
        <dbReference type="Proteomes" id="UP000001744"/>
    </source>
</evidence>
<keyword evidence="6 11" id="KW-0418">Kinase</keyword>
<evidence type="ECO:0000256" key="1">
    <source>
        <dbReference type="ARBA" id="ARBA00004477"/>
    </source>
</evidence>
<evidence type="ECO:0000256" key="10">
    <source>
        <dbReference type="SAM" id="Phobius"/>
    </source>
</evidence>
<evidence type="ECO:0000256" key="9">
    <source>
        <dbReference type="ARBA" id="ARBA00023136"/>
    </source>
</evidence>
<sequence length="484" mass="53912">MNFAECLELTLILALPFGPVHGLLDQILFGLFYSPLILYFCLPRPQNRVFEYFLWLVSLPTAALQASVSHSSPLNVPLKLIVVGNVVQSICHCLPSAAIAEFVWCQFRQLHPVLAFHLQLCRVFHDYVGSSFSFVERTTLSALLSALALGGVFATSSDSLLTILNCTTNVFLAFLLVWTFAAEKLGSVSQSYAMYAPPILALGSSCLWLSFQLHINPAIWLKQVLLEQPESALRLRILCWWIACLFIAGLLVSVRSILAIKLRCLLPNQEAVLNFHRKLYHGLVVVMFLPTLSLDPFLAHLSFSLAALGFQVVEYVRAYRIAPFGAIIHDFLWQFTDRRDHKGTLIISHLYLLLGCALPVWLSLAAGSSARSIDLLLGVLCLGCGDAMASLVGKRFGRIRIRHTSKTVEGTLAFMLAVLVPLLLLSFFEHVQTPYWLHSVLLSFAAALMESVSRQNDNLLLPIYCWTVSRAFTRTSGCPERSSR</sequence>
<comment type="subcellular location">
    <subcellularLocation>
        <location evidence="1">Endoplasmic reticulum membrane</location>
        <topology evidence="1">Multi-pass membrane protein</topology>
    </subcellularLocation>
</comment>
<feature type="transmembrane region" description="Helical" evidence="10">
    <location>
        <begin position="160"/>
        <end position="180"/>
    </location>
</feature>
<keyword evidence="7" id="KW-0256">Endoplasmic reticulum</keyword>
<gene>
    <name evidence="12" type="primary">sec59</name>
    <name evidence="11" type="ORF">SJAG_04231</name>
</gene>
<evidence type="ECO:0000256" key="8">
    <source>
        <dbReference type="ARBA" id="ARBA00022989"/>
    </source>
</evidence>
<accession>B6K6A3</accession>
<feature type="transmembrane region" description="Helical" evidence="10">
    <location>
        <begin position="372"/>
        <end position="392"/>
    </location>
</feature>
<dbReference type="PANTHER" id="PTHR13205">
    <property type="entry name" value="TRANSMEMBRANE PROTEIN 15-RELATED"/>
    <property type="match status" value="1"/>
</dbReference>
<evidence type="ECO:0000313" key="11">
    <source>
        <dbReference type="EMBL" id="EEB09057.1"/>
    </source>
</evidence>
<organism evidence="11 13">
    <name type="scientific">Schizosaccharomyces japonicus (strain yFS275 / FY16936)</name>
    <name type="common">Fission yeast</name>
    <dbReference type="NCBI Taxonomy" id="402676"/>
    <lineage>
        <taxon>Eukaryota</taxon>
        <taxon>Fungi</taxon>
        <taxon>Dikarya</taxon>
        <taxon>Ascomycota</taxon>
        <taxon>Taphrinomycotina</taxon>
        <taxon>Schizosaccharomycetes</taxon>
        <taxon>Schizosaccharomycetales</taxon>
        <taxon>Schizosaccharomycetaceae</taxon>
        <taxon>Schizosaccharomyces</taxon>
    </lineage>
</organism>
<proteinExistence type="inferred from homology"/>
<keyword evidence="5 10" id="KW-0812">Transmembrane</keyword>
<feature type="transmembrane region" description="Helical" evidence="10">
    <location>
        <begin position="279"/>
        <end position="303"/>
    </location>
</feature>
<evidence type="ECO:0000256" key="5">
    <source>
        <dbReference type="ARBA" id="ARBA00022692"/>
    </source>
</evidence>
<dbReference type="VEuPathDB" id="FungiDB:SJAG_04231"/>
<dbReference type="InterPro" id="IPR032974">
    <property type="entry name" value="Polypren_kinase"/>
</dbReference>
<feature type="transmembrane region" description="Helical" evidence="10">
    <location>
        <begin position="235"/>
        <end position="258"/>
    </location>
</feature>
<dbReference type="JaponicusDB" id="SJAG_04231">
    <property type="gene designation" value="sec59"/>
</dbReference>
<feature type="transmembrane region" description="Helical" evidence="10">
    <location>
        <begin position="23"/>
        <end position="42"/>
    </location>
</feature>
<evidence type="ECO:0000256" key="3">
    <source>
        <dbReference type="ARBA" id="ARBA00012132"/>
    </source>
</evidence>
<dbReference type="Proteomes" id="UP000001744">
    <property type="component" value="Unassembled WGS sequence"/>
</dbReference>
<feature type="transmembrane region" description="Helical" evidence="10">
    <location>
        <begin position="412"/>
        <end position="429"/>
    </location>
</feature>
<comment type="similarity">
    <text evidence="2">Belongs to the polyprenol kinase family.</text>
</comment>
<keyword evidence="8 10" id="KW-1133">Transmembrane helix</keyword>
<dbReference type="eggNOG" id="KOG2468">
    <property type="taxonomic scope" value="Eukaryota"/>
</dbReference>
<dbReference type="EMBL" id="KE651167">
    <property type="protein sequence ID" value="EEB09057.1"/>
    <property type="molecule type" value="Genomic_DNA"/>
</dbReference>
<evidence type="ECO:0000256" key="4">
    <source>
        <dbReference type="ARBA" id="ARBA00022679"/>
    </source>
</evidence>
<dbReference type="GO" id="GO:0005789">
    <property type="term" value="C:endoplasmic reticulum membrane"/>
    <property type="evidence" value="ECO:0000318"/>
    <property type="project" value="GO_Central"/>
</dbReference>
<dbReference type="GeneID" id="7050626"/>
<keyword evidence="4" id="KW-0808">Transferase</keyword>
<dbReference type="OrthoDB" id="377083at2759"/>
<evidence type="ECO:0000256" key="7">
    <source>
        <dbReference type="ARBA" id="ARBA00022824"/>
    </source>
</evidence>
<feature type="transmembrane region" description="Helical" evidence="10">
    <location>
        <begin position="134"/>
        <end position="154"/>
    </location>
</feature>
<dbReference type="HOGENOM" id="CLU_540964_0_0_1"/>
<reference evidence="11 13" key="1">
    <citation type="journal article" date="2011" name="Science">
        <title>Comparative functional genomics of the fission yeasts.</title>
        <authorList>
            <person name="Rhind N."/>
            <person name="Chen Z."/>
            <person name="Yassour M."/>
            <person name="Thompson D.A."/>
            <person name="Haas B.J."/>
            <person name="Habib N."/>
            <person name="Wapinski I."/>
            <person name="Roy S."/>
            <person name="Lin M.F."/>
            <person name="Heiman D.I."/>
            <person name="Young S.K."/>
            <person name="Furuya K."/>
            <person name="Guo Y."/>
            <person name="Pidoux A."/>
            <person name="Chen H.M."/>
            <person name="Robbertse B."/>
            <person name="Goldberg J.M."/>
            <person name="Aoki K."/>
            <person name="Bayne E.H."/>
            <person name="Berlin A.M."/>
            <person name="Desjardins C.A."/>
            <person name="Dobbs E."/>
            <person name="Dukaj L."/>
            <person name="Fan L."/>
            <person name="FitzGerald M.G."/>
            <person name="French C."/>
            <person name="Gujja S."/>
            <person name="Hansen K."/>
            <person name="Keifenheim D."/>
            <person name="Levin J.Z."/>
            <person name="Mosher R.A."/>
            <person name="Mueller C.A."/>
            <person name="Pfiffner J."/>
            <person name="Priest M."/>
            <person name="Russ C."/>
            <person name="Smialowska A."/>
            <person name="Swoboda P."/>
            <person name="Sykes S.M."/>
            <person name="Vaughn M."/>
            <person name="Vengrova S."/>
            <person name="Yoder R."/>
            <person name="Zeng Q."/>
            <person name="Allshire R."/>
            <person name="Baulcombe D."/>
            <person name="Birren B.W."/>
            <person name="Brown W."/>
            <person name="Ekwall K."/>
            <person name="Kellis M."/>
            <person name="Leatherwood J."/>
            <person name="Levin H."/>
            <person name="Margalit H."/>
            <person name="Martienssen R."/>
            <person name="Nieduszynski C.A."/>
            <person name="Spatafora J.W."/>
            <person name="Friedman N."/>
            <person name="Dalgaard J.Z."/>
            <person name="Baumann P."/>
            <person name="Niki H."/>
            <person name="Regev A."/>
            <person name="Nusbaum C."/>
        </authorList>
    </citation>
    <scope>NUCLEOTIDE SEQUENCE [LARGE SCALE GENOMIC DNA]</scope>
    <source>
        <strain evidence="13">yFS275 / FY16936</strain>
    </source>
</reference>
<dbReference type="PANTHER" id="PTHR13205:SF15">
    <property type="entry name" value="DOLICHOL KINASE"/>
    <property type="match status" value="1"/>
</dbReference>
<feature type="transmembrane region" description="Helical" evidence="10">
    <location>
        <begin position="192"/>
        <end position="215"/>
    </location>
</feature>
<feature type="transmembrane region" description="Helical" evidence="10">
    <location>
        <begin position="345"/>
        <end position="366"/>
    </location>
</feature>
<keyword evidence="9 10" id="KW-0472">Membrane</keyword>
<dbReference type="RefSeq" id="XP_002175350.1">
    <property type="nucleotide sequence ID" value="XM_002175314.1"/>
</dbReference>
<feature type="transmembrane region" description="Helical" evidence="10">
    <location>
        <begin position="49"/>
        <end position="68"/>
    </location>
</feature>
<keyword evidence="13" id="KW-1185">Reference proteome</keyword>
<dbReference type="GO" id="GO:0004168">
    <property type="term" value="F:dolichol kinase activity"/>
    <property type="evidence" value="ECO:0000318"/>
    <property type="project" value="GO_Central"/>
</dbReference>
<evidence type="ECO:0000313" key="12">
    <source>
        <dbReference type="JaponicusDB" id="SJAG_04231"/>
    </source>
</evidence>